<accession>A0ABW2SZQ8</accession>
<dbReference type="InterPro" id="IPR036661">
    <property type="entry name" value="Luciferase-like_sf"/>
</dbReference>
<dbReference type="EC" id="1.-.-.-" evidence="3"/>
<evidence type="ECO:0000256" key="1">
    <source>
        <dbReference type="ARBA" id="ARBA00023002"/>
    </source>
</evidence>
<sequence length="332" mass="37533">MKFGILASHQYLPEDDLRRRLYELWDLTELAAEQGFDSIFAINHFLANLQTPQTISVVAKLIQHSGNMTVGTSLVILPAYHAVHIAEEFATLDHMADGRLVLGVGAGYRNNEFAAMNIDKPNRFRKMHEQIRLIRALWTGEKVDFDGEFYSVHDTICVKPLQRGGPPIWIGAGGPISVRKAAELGDAWIIPGNSPKPDWHVQAMANHDDALAKAGKSREGREYPMIVNVFCAPTTQLARDTVRPNVEREYFNYAEYPQLAFQKDRFEYMWENLFIVGDPDFVAQRISRLEEAGVNHIIARPYWLGTSHERTVESIKLFAKEVMPRFAGPAGV</sequence>
<gene>
    <name evidence="3" type="ORF">ACFQVD_15765</name>
</gene>
<dbReference type="SUPFAM" id="SSF51679">
    <property type="entry name" value="Bacterial luciferase-like"/>
    <property type="match status" value="1"/>
</dbReference>
<feature type="domain" description="Luciferase-like" evidence="2">
    <location>
        <begin position="1"/>
        <end position="296"/>
    </location>
</feature>
<keyword evidence="1 3" id="KW-0560">Oxidoreductase</keyword>
<dbReference type="RefSeq" id="WP_343963817.1">
    <property type="nucleotide sequence ID" value="NZ_BAAAGK010000019.1"/>
</dbReference>
<protein>
    <submittedName>
        <fullName evidence="3">LLM class flavin-dependent oxidoreductase</fullName>
        <ecNumber evidence="3">1.-.-.-</ecNumber>
    </submittedName>
</protein>
<dbReference type="InterPro" id="IPR011251">
    <property type="entry name" value="Luciferase-like_dom"/>
</dbReference>
<dbReference type="Gene3D" id="3.20.20.30">
    <property type="entry name" value="Luciferase-like domain"/>
    <property type="match status" value="1"/>
</dbReference>
<dbReference type="PANTHER" id="PTHR43244">
    <property type="match status" value="1"/>
</dbReference>
<dbReference type="InterPro" id="IPR050564">
    <property type="entry name" value="F420-G6PD/mer"/>
</dbReference>
<reference evidence="4" key="1">
    <citation type="journal article" date="2019" name="Int. J. Syst. Evol. Microbiol.">
        <title>The Global Catalogue of Microorganisms (GCM) 10K type strain sequencing project: providing services to taxonomists for standard genome sequencing and annotation.</title>
        <authorList>
            <consortium name="The Broad Institute Genomics Platform"/>
            <consortium name="The Broad Institute Genome Sequencing Center for Infectious Disease"/>
            <person name="Wu L."/>
            <person name="Ma J."/>
        </authorList>
    </citation>
    <scope>NUCLEOTIDE SEQUENCE [LARGE SCALE GENOMIC DNA]</scope>
    <source>
        <strain evidence="4">JCM 10083</strain>
    </source>
</reference>
<dbReference type="GO" id="GO:0016491">
    <property type="term" value="F:oxidoreductase activity"/>
    <property type="evidence" value="ECO:0007669"/>
    <property type="project" value="UniProtKB-KW"/>
</dbReference>
<dbReference type="Pfam" id="PF00296">
    <property type="entry name" value="Bac_luciferase"/>
    <property type="match status" value="1"/>
</dbReference>
<evidence type="ECO:0000313" key="3">
    <source>
        <dbReference type="EMBL" id="MFC7601549.1"/>
    </source>
</evidence>
<dbReference type="Proteomes" id="UP001596514">
    <property type="component" value="Unassembled WGS sequence"/>
</dbReference>
<name>A0ABW2SZQ8_9ACTN</name>
<evidence type="ECO:0000313" key="4">
    <source>
        <dbReference type="Proteomes" id="UP001596514"/>
    </source>
</evidence>
<proteinExistence type="predicted"/>
<dbReference type="EMBL" id="JBHTEE010000001">
    <property type="protein sequence ID" value="MFC7601549.1"/>
    <property type="molecule type" value="Genomic_DNA"/>
</dbReference>
<keyword evidence="4" id="KW-1185">Reference proteome</keyword>
<evidence type="ECO:0000259" key="2">
    <source>
        <dbReference type="Pfam" id="PF00296"/>
    </source>
</evidence>
<comment type="caution">
    <text evidence="3">The sequence shown here is derived from an EMBL/GenBank/DDBJ whole genome shotgun (WGS) entry which is preliminary data.</text>
</comment>
<organism evidence="3 4">
    <name type="scientific">Streptosporangium amethystogenes subsp. fukuiense</name>
    <dbReference type="NCBI Taxonomy" id="698418"/>
    <lineage>
        <taxon>Bacteria</taxon>
        <taxon>Bacillati</taxon>
        <taxon>Actinomycetota</taxon>
        <taxon>Actinomycetes</taxon>
        <taxon>Streptosporangiales</taxon>
        <taxon>Streptosporangiaceae</taxon>
        <taxon>Streptosporangium</taxon>
    </lineage>
</organism>
<dbReference type="PANTHER" id="PTHR43244:SF1">
    <property type="entry name" value="5,10-METHYLENETETRAHYDROMETHANOPTERIN REDUCTASE"/>
    <property type="match status" value="1"/>
</dbReference>